<dbReference type="AlphaFoldDB" id="R0HU61"/>
<evidence type="ECO:0000313" key="4">
    <source>
        <dbReference type="Proteomes" id="UP000029121"/>
    </source>
</evidence>
<dbReference type="Proteomes" id="UP000029121">
    <property type="component" value="Unassembled WGS sequence"/>
</dbReference>
<keyword evidence="4" id="KW-1185">Reference proteome</keyword>
<proteinExistence type="predicted"/>
<keyword evidence="2" id="KW-1133">Transmembrane helix</keyword>
<keyword evidence="2" id="KW-0812">Transmembrane</keyword>
<organism evidence="3 4">
    <name type="scientific">Capsella rubella</name>
    <dbReference type="NCBI Taxonomy" id="81985"/>
    <lineage>
        <taxon>Eukaryota</taxon>
        <taxon>Viridiplantae</taxon>
        <taxon>Streptophyta</taxon>
        <taxon>Embryophyta</taxon>
        <taxon>Tracheophyta</taxon>
        <taxon>Spermatophyta</taxon>
        <taxon>Magnoliopsida</taxon>
        <taxon>eudicotyledons</taxon>
        <taxon>Gunneridae</taxon>
        <taxon>Pentapetalae</taxon>
        <taxon>rosids</taxon>
        <taxon>malvids</taxon>
        <taxon>Brassicales</taxon>
        <taxon>Brassicaceae</taxon>
        <taxon>Camelineae</taxon>
        <taxon>Capsella</taxon>
    </lineage>
</organism>
<feature type="transmembrane region" description="Helical" evidence="2">
    <location>
        <begin position="24"/>
        <end position="45"/>
    </location>
</feature>
<evidence type="ECO:0000256" key="1">
    <source>
        <dbReference type="SAM" id="MobiDB-lite"/>
    </source>
</evidence>
<keyword evidence="2" id="KW-0472">Membrane</keyword>
<dbReference type="OrthoDB" id="680761at2759"/>
<dbReference type="EMBL" id="KB870808">
    <property type="protein sequence ID" value="EOA28945.1"/>
    <property type="molecule type" value="Genomic_DNA"/>
</dbReference>
<evidence type="ECO:0000313" key="3">
    <source>
        <dbReference type="EMBL" id="EOA28945.1"/>
    </source>
</evidence>
<feature type="transmembrane region" description="Helical" evidence="2">
    <location>
        <begin position="57"/>
        <end position="78"/>
    </location>
</feature>
<dbReference type="KEGG" id="crb:17889382"/>
<reference evidence="4" key="1">
    <citation type="journal article" date="2013" name="Nat. Genet.">
        <title>The Capsella rubella genome and the genomic consequences of rapid mating system evolution.</title>
        <authorList>
            <person name="Slotte T."/>
            <person name="Hazzouri K.M."/>
            <person name="Agren J.A."/>
            <person name="Koenig D."/>
            <person name="Maumus F."/>
            <person name="Guo Y.L."/>
            <person name="Steige K."/>
            <person name="Platts A.E."/>
            <person name="Escobar J.S."/>
            <person name="Newman L.K."/>
            <person name="Wang W."/>
            <person name="Mandakova T."/>
            <person name="Vello E."/>
            <person name="Smith L.M."/>
            <person name="Henz S.R."/>
            <person name="Steffen J."/>
            <person name="Takuno S."/>
            <person name="Brandvain Y."/>
            <person name="Coop G."/>
            <person name="Andolfatto P."/>
            <person name="Hu T.T."/>
            <person name="Blanchette M."/>
            <person name="Clark R.M."/>
            <person name="Quesneville H."/>
            <person name="Nordborg M."/>
            <person name="Gaut B.S."/>
            <person name="Lysak M.A."/>
            <person name="Jenkins J."/>
            <person name="Grimwood J."/>
            <person name="Chapman J."/>
            <person name="Prochnik S."/>
            <person name="Shu S."/>
            <person name="Rokhsar D."/>
            <person name="Schmutz J."/>
            <person name="Weigel D."/>
            <person name="Wright S.I."/>
        </authorList>
    </citation>
    <scope>NUCLEOTIDE SEQUENCE [LARGE SCALE GENOMIC DNA]</scope>
    <source>
        <strain evidence="4">cv. Monte Gargano</strain>
    </source>
</reference>
<dbReference type="PANTHER" id="PTHR35997:SF11">
    <property type="entry name" value="COTTON FIBER PROTEIN"/>
    <property type="match status" value="1"/>
</dbReference>
<evidence type="ECO:0000256" key="2">
    <source>
        <dbReference type="SAM" id="Phobius"/>
    </source>
</evidence>
<feature type="region of interest" description="Disordered" evidence="1">
    <location>
        <begin position="251"/>
        <end position="274"/>
    </location>
</feature>
<dbReference type="PANTHER" id="PTHR35997">
    <property type="entry name" value="COTTON FIBER PROTEIN-RELATED"/>
    <property type="match status" value="1"/>
</dbReference>
<sequence length="301" mass="35230">MTEMTYVVENLDFEPYKPKKRNSLYYSLLPIFLSIFIYILCFYVIDVSSPSWIFNDTKILFVISNALIIIIAADYGAFTDKESHDFYGEYTAAMRNDAKEDPRPENAGYGVSSLGEDFRNRSEKQEEAVGAKDIEHRYYLPNKEANVPERTIQVVSKNVQPRNVAIEKYKPVLPNQNIHITAAKEETCNARDLLNPKPYGRSKSDKARGRVSMITKERLHQEIRHRPKSYDRSQSDSSKWMVVHKAEKKAEEMEEATEKWENVREESEEFSKMTNEELNRRVEDFIQRFNRDIKRQSFGLV</sequence>
<protein>
    <recommendedName>
        <fullName evidence="5">DUF4408 domain-containing protein</fullName>
    </recommendedName>
</protein>
<dbReference type="eggNOG" id="ENOG502S1CD">
    <property type="taxonomic scope" value="Eukaryota"/>
</dbReference>
<gene>
    <name evidence="3" type="ORF">CARUB_v10025195mg</name>
</gene>
<name>R0HU61_9BRAS</name>
<accession>R0HU61</accession>
<evidence type="ECO:0008006" key="5">
    <source>
        <dbReference type="Google" id="ProtNLM"/>
    </source>
</evidence>